<name>A0AAN2A6I4_RHIRH</name>
<reference evidence="2 3" key="1">
    <citation type="submission" date="2020-06" db="EMBL/GenBank/DDBJ databases">
        <authorList>
            <person name="De Coninck B."/>
            <person name="Ibrahim H."/>
        </authorList>
    </citation>
    <scope>NUCLEOTIDE SEQUENCE [LARGE SCALE GENOMIC DNA]</scope>
    <source>
        <strain evidence="2">Ag_rhizogenes_K599</strain>
    </source>
</reference>
<dbReference type="Proteomes" id="UP000528185">
    <property type="component" value="Unassembled WGS sequence"/>
</dbReference>
<sequence length="31" mass="3464">MAVIHSFMYVLPALVGAYALYKFILYLIGAD</sequence>
<protein>
    <submittedName>
        <fullName evidence="2">Uncharacterized protein</fullName>
    </submittedName>
</protein>
<feature type="transmembrane region" description="Helical" evidence="1">
    <location>
        <begin position="6"/>
        <end position="28"/>
    </location>
</feature>
<keyword evidence="1" id="KW-0472">Membrane</keyword>
<comment type="caution">
    <text evidence="2">The sequence shown here is derived from an EMBL/GenBank/DDBJ whole genome shotgun (WGS) entry which is preliminary data.</text>
</comment>
<dbReference type="EMBL" id="CAICSX020000002">
    <property type="protein sequence ID" value="CAD0215662.1"/>
    <property type="molecule type" value="Genomic_DNA"/>
</dbReference>
<evidence type="ECO:0000256" key="1">
    <source>
        <dbReference type="SAM" id="Phobius"/>
    </source>
</evidence>
<keyword evidence="1" id="KW-1133">Transmembrane helix</keyword>
<proteinExistence type="predicted"/>
<gene>
    <name evidence="2" type="ORF">AGRHK599_LOCUS3910</name>
</gene>
<evidence type="ECO:0000313" key="2">
    <source>
        <dbReference type="EMBL" id="CAD0215662.1"/>
    </source>
</evidence>
<accession>A0AAN2A6I4</accession>
<keyword evidence="1" id="KW-0812">Transmembrane</keyword>
<organism evidence="2 3">
    <name type="scientific">Rhizobium rhizogenes</name>
    <name type="common">Agrobacterium rhizogenes</name>
    <dbReference type="NCBI Taxonomy" id="359"/>
    <lineage>
        <taxon>Bacteria</taxon>
        <taxon>Pseudomonadati</taxon>
        <taxon>Pseudomonadota</taxon>
        <taxon>Alphaproteobacteria</taxon>
        <taxon>Hyphomicrobiales</taxon>
        <taxon>Rhizobiaceae</taxon>
        <taxon>Rhizobium/Agrobacterium group</taxon>
        <taxon>Rhizobium</taxon>
    </lineage>
</organism>
<evidence type="ECO:0000313" key="3">
    <source>
        <dbReference type="Proteomes" id="UP000528185"/>
    </source>
</evidence>
<dbReference type="AlphaFoldDB" id="A0AAN2A6I4"/>